<keyword evidence="2 3" id="KW-0040">ANK repeat</keyword>
<dbReference type="InterPro" id="IPR002110">
    <property type="entry name" value="Ankyrin_rpt"/>
</dbReference>
<feature type="repeat" description="ANK" evidence="3">
    <location>
        <begin position="130"/>
        <end position="162"/>
    </location>
</feature>
<accession>A0ABN8MPQ6</accession>
<name>A0ABN8MPQ6_9CNID</name>
<dbReference type="PROSITE" id="PS50297">
    <property type="entry name" value="ANK_REP_REGION"/>
    <property type="match status" value="3"/>
</dbReference>
<dbReference type="PROSITE" id="PS50088">
    <property type="entry name" value="ANK_REPEAT"/>
    <property type="match status" value="3"/>
</dbReference>
<dbReference type="SUPFAM" id="SSF48403">
    <property type="entry name" value="Ankyrin repeat"/>
    <property type="match status" value="1"/>
</dbReference>
<feature type="repeat" description="ANK" evidence="3">
    <location>
        <begin position="97"/>
        <end position="129"/>
    </location>
</feature>
<protein>
    <recommendedName>
        <fullName evidence="7">Ankyrin repeat domain-containing protein 39</fullName>
    </recommendedName>
</protein>
<dbReference type="EMBL" id="CALNXI010000624">
    <property type="protein sequence ID" value="CAH3030282.1"/>
    <property type="molecule type" value="Genomic_DNA"/>
</dbReference>
<reference evidence="5 6" key="1">
    <citation type="submission" date="2022-05" db="EMBL/GenBank/DDBJ databases">
        <authorList>
            <consortium name="Genoscope - CEA"/>
            <person name="William W."/>
        </authorList>
    </citation>
    <scope>NUCLEOTIDE SEQUENCE [LARGE SCALE GENOMIC DNA]</scope>
</reference>
<evidence type="ECO:0008006" key="7">
    <source>
        <dbReference type="Google" id="ProtNLM"/>
    </source>
</evidence>
<sequence>MEESCEDHSTHVCDCSSKPSLYTQSLTEMDFERGIWQAALDNNVRRITTILDKGGDPDTRDGSGYTALHYASRSGHKDACSLLLERGANVNAQTRSGRTSSLHRATYSGHVTVVKLLIKYGADPRLSDSDGQTPLHKAAQKAQKEVVELLLDLDSSLVKVKDKNGRKPADFVPSHEQELRNMLQAE</sequence>
<comment type="caution">
    <text evidence="5">The sequence shown here is derived from an EMBL/GenBank/DDBJ whole genome shotgun (WGS) entry which is preliminary data.</text>
</comment>
<dbReference type="Gene3D" id="1.25.40.20">
    <property type="entry name" value="Ankyrin repeat-containing domain"/>
    <property type="match status" value="2"/>
</dbReference>
<evidence type="ECO:0000313" key="5">
    <source>
        <dbReference type="EMBL" id="CAH3030282.1"/>
    </source>
</evidence>
<evidence type="ECO:0000256" key="3">
    <source>
        <dbReference type="PROSITE-ProRule" id="PRU00023"/>
    </source>
</evidence>
<feature type="region of interest" description="Disordered" evidence="4">
    <location>
        <begin position="163"/>
        <end position="186"/>
    </location>
</feature>
<dbReference type="Pfam" id="PF12796">
    <property type="entry name" value="Ank_2"/>
    <property type="match status" value="1"/>
</dbReference>
<keyword evidence="1" id="KW-0677">Repeat</keyword>
<gene>
    <name evidence="5" type="ORF">PEVE_00037719</name>
</gene>
<dbReference type="PRINTS" id="PR01415">
    <property type="entry name" value="ANKYRIN"/>
</dbReference>
<feature type="compositionally biased region" description="Basic and acidic residues" evidence="4">
    <location>
        <begin position="163"/>
        <end position="179"/>
    </location>
</feature>
<proteinExistence type="predicted"/>
<dbReference type="PANTHER" id="PTHR24171">
    <property type="entry name" value="ANKYRIN REPEAT DOMAIN-CONTAINING PROTEIN 39-RELATED"/>
    <property type="match status" value="1"/>
</dbReference>
<dbReference type="InterPro" id="IPR036770">
    <property type="entry name" value="Ankyrin_rpt-contain_sf"/>
</dbReference>
<dbReference type="PANTHER" id="PTHR24171:SF9">
    <property type="entry name" value="ANKYRIN REPEAT DOMAIN-CONTAINING PROTEIN 39"/>
    <property type="match status" value="1"/>
</dbReference>
<organism evidence="5 6">
    <name type="scientific">Porites evermanni</name>
    <dbReference type="NCBI Taxonomy" id="104178"/>
    <lineage>
        <taxon>Eukaryota</taxon>
        <taxon>Metazoa</taxon>
        <taxon>Cnidaria</taxon>
        <taxon>Anthozoa</taxon>
        <taxon>Hexacorallia</taxon>
        <taxon>Scleractinia</taxon>
        <taxon>Fungiina</taxon>
        <taxon>Poritidae</taxon>
        <taxon>Porites</taxon>
    </lineage>
</organism>
<feature type="repeat" description="ANK" evidence="3">
    <location>
        <begin position="63"/>
        <end position="95"/>
    </location>
</feature>
<dbReference type="Pfam" id="PF00023">
    <property type="entry name" value="Ank"/>
    <property type="match status" value="1"/>
</dbReference>
<dbReference type="SMART" id="SM00248">
    <property type="entry name" value="ANK"/>
    <property type="match status" value="3"/>
</dbReference>
<evidence type="ECO:0000256" key="2">
    <source>
        <dbReference type="ARBA" id="ARBA00023043"/>
    </source>
</evidence>
<evidence type="ECO:0000256" key="1">
    <source>
        <dbReference type="ARBA" id="ARBA00022737"/>
    </source>
</evidence>
<evidence type="ECO:0000256" key="4">
    <source>
        <dbReference type="SAM" id="MobiDB-lite"/>
    </source>
</evidence>
<dbReference type="Proteomes" id="UP001159427">
    <property type="component" value="Unassembled WGS sequence"/>
</dbReference>
<keyword evidence="6" id="KW-1185">Reference proteome</keyword>
<evidence type="ECO:0000313" key="6">
    <source>
        <dbReference type="Proteomes" id="UP001159427"/>
    </source>
</evidence>